<evidence type="ECO:0000313" key="2">
    <source>
        <dbReference type="Proteomes" id="UP001225356"/>
    </source>
</evidence>
<reference evidence="1 2" key="1">
    <citation type="submission" date="2023-07" db="EMBL/GenBank/DDBJ databases">
        <title>Sequencing the genomes of 1000 actinobacteria strains.</title>
        <authorList>
            <person name="Klenk H.-P."/>
        </authorList>
    </citation>
    <scope>NUCLEOTIDE SEQUENCE [LARGE SCALE GENOMIC DNA]</scope>
    <source>
        <strain evidence="1 2">DSM 46740</strain>
    </source>
</reference>
<keyword evidence="2" id="KW-1185">Reference proteome</keyword>
<gene>
    <name evidence="1" type="ORF">J2853_002506</name>
</gene>
<sequence length="128" mass="13813">MAESLVGEVCAWLETPAAEGLTGAERLVLLIIAERCNKTTRKMWAYKGDGKTLTDVIAARVGVEVDSLTKVFRRLALRGLEVRVPIATNSRGQPVFAVRGRSSDYILPFLPASYELPPPGKTGSPSGQ</sequence>
<evidence type="ECO:0000313" key="1">
    <source>
        <dbReference type="EMBL" id="MDP9843295.1"/>
    </source>
</evidence>
<accession>A0ABT9Q974</accession>
<comment type="caution">
    <text evidence="1">The sequence shown here is derived from an EMBL/GenBank/DDBJ whole genome shotgun (WGS) entry which is preliminary data.</text>
</comment>
<dbReference type="EMBL" id="JAUSQU010000001">
    <property type="protein sequence ID" value="MDP9843295.1"/>
    <property type="molecule type" value="Genomic_DNA"/>
</dbReference>
<proteinExistence type="predicted"/>
<name>A0ABT9Q974_9ACTN</name>
<dbReference type="RefSeq" id="WP_307557413.1">
    <property type="nucleotide sequence ID" value="NZ_JAUSQU010000001.1"/>
</dbReference>
<dbReference type="Proteomes" id="UP001225356">
    <property type="component" value="Unassembled WGS sequence"/>
</dbReference>
<organism evidence="1 2">
    <name type="scientific">Streptosporangium lutulentum</name>
    <dbReference type="NCBI Taxonomy" id="1461250"/>
    <lineage>
        <taxon>Bacteria</taxon>
        <taxon>Bacillati</taxon>
        <taxon>Actinomycetota</taxon>
        <taxon>Actinomycetes</taxon>
        <taxon>Streptosporangiales</taxon>
        <taxon>Streptosporangiaceae</taxon>
        <taxon>Streptosporangium</taxon>
    </lineage>
</organism>
<protein>
    <recommendedName>
        <fullName evidence="3">Helix-turn-helix domain-containing protein</fullName>
    </recommendedName>
</protein>
<evidence type="ECO:0008006" key="3">
    <source>
        <dbReference type="Google" id="ProtNLM"/>
    </source>
</evidence>